<protein>
    <submittedName>
        <fullName evidence="1">Uncharacterized protein</fullName>
    </submittedName>
</protein>
<evidence type="ECO:0000313" key="2">
    <source>
        <dbReference type="Proteomes" id="UP000006591"/>
    </source>
</evidence>
<dbReference type="HOGENOM" id="CLU_1974099_0_0_1"/>
<reference evidence="1" key="1">
    <citation type="submission" date="2015-04" db="UniProtKB">
        <authorList>
            <consortium name="EnsemblPlants"/>
        </authorList>
    </citation>
    <scope>IDENTIFICATION</scope>
    <source>
        <strain evidence="1">SL10</strain>
    </source>
</reference>
<name>A0A0E0HQP5_ORYNI</name>
<accession>A0A0E0HQP5</accession>
<keyword evidence="2" id="KW-1185">Reference proteome</keyword>
<sequence>MNPPPLRAPRSSSVGVAGLVAKPIPSATDRRYRNLCPPLPGLCHRLCRVGSLLARAPPHIPAPRRGSCPRRVGALLRLFPSATTASSVGPDLSEARCFAATCILLRLQAKKMAYTQLEKHRMTDHEL</sequence>
<dbReference type="Proteomes" id="UP000006591">
    <property type="component" value="Chromosome 6"/>
</dbReference>
<proteinExistence type="predicted"/>
<dbReference type="EnsemblPlants" id="ONIVA06G17220.1">
    <property type="protein sequence ID" value="ONIVA06G17220.1"/>
    <property type="gene ID" value="ONIVA06G17220"/>
</dbReference>
<evidence type="ECO:0000313" key="1">
    <source>
        <dbReference type="EnsemblPlants" id="ONIVA06G17220.1"/>
    </source>
</evidence>
<dbReference type="Gramene" id="ONIVA06G17220.1">
    <property type="protein sequence ID" value="ONIVA06G17220.1"/>
    <property type="gene ID" value="ONIVA06G17220"/>
</dbReference>
<reference evidence="1" key="2">
    <citation type="submission" date="2018-04" db="EMBL/GenBank/DDBJ databases">
        <title>OnivRS2 (Oryza nivara Reference Sequence Version 2).</title>
        <authorList>
            <person name="Zhang J."/>
            <person name="Kudrna D."/>
            <person name="Lee S."/>
            <person name="Talag J."/>
            <person name="Rajasekar S."/>
            <person name="Welchert J."/>
            <person name="Hsing Y.-I."/>
            <person name="Wing R.A."/>
        </authorList>
    </citation>
    <scope>NUCLEOTIDE SEQUENCE [LARGE SCALE GENOMIC DNA]</scope>
    <source>
        <strain evidence="1">SL10</strain>
    </source>
</reference>
<organism evidence="1">
    <name type="scientific">Oryza nivara</name>
    <name type="common">Indian wild rice</name>
    <name type="synonym">Oryza sativa f. spontanea</name>
    <dbReference type="NCBI Taxonomy" id="4536"/>
    <lineage>
        <taxon>Eukaryota</taxon>
        <taxon>Viridiplantae</taxon>
        <taxon>Streptophyta</taxon>
        <taxon>Embryophyta</taxon>
        <taxon>Tracheophyta</taxon>
        <taxon>Spermatophyta</taxon>
        <taxon>Magnoliopsida</taxon>
        <taxon>Liliopsida</taxon>
        <taxon>Poales</taxon>
        <taxon>Poaceae</taxon>
        <taxon>BOP clade</taxon>
        <taxon>Oryzoideae</taxon>
        <taxon>Oryzeae</taxon>
        <taxon>Oryzinae</taxon>
        <taxon>Oryza</taxon>
    </lineage>
</organism>
<dbReference type="AlphaFoldDB" id="A0A0E0HQP5"/>